<keyword evidence="1" id="KW-0732">Signal</keyword>
<accession>A0A7S4EKT8</accession>
<feature type="chain" id="PRO_5031128962" description="SET domain-containing protein" evidence="1">
    <location>
        <begin position="17"/>
        <end position="433"/>
    </location>
</feature>
<protein>
    <recommendedName>
        <fullName evidence="2">SET domain-containing protein</fullName>
    </recommendedName>
</protein>
<dbReference type="EMBL" id="HBIX01018880">
    <property type="protein sequence ID" value="CAE0720694.1"/>
    <property type="molecule type" value="Transcribed_RNA"/>
</dbReference>
<sequence>MFFNTAIASSLVSTLALLLSKGRGNGSIPKVGQHLDRVPLQPSSSLTRNTISRLPHRNLSVLKNDATTTESAGSNLLVGRPVKQEKYIALLAWLKANGATINECLEIRPSSQGEQAGYGAFVKRPIERDELLFSIPRSLCVTIEKATYSVDDGGILGDALQALIEKAGPGGITVAMAAYLAKDYILTCLEDDREVGESEKNSSRWGPYLALLPWKRGINNQEHILFWNDQKIEGLLRGSLCYREAKSLREEVALSIKVLGPALKRSVRVARGEETATTNALERLSSLLPWQRSKQVGDTSDSIDDKLVADAIKGAFVTLLTRSFQDDESSEEDGCEKLVPLLDLLQHSDTPNVRHNVVSNENSEYEDFAVEVRARLDIPAGSELWNQYRSEEDEAMPYSRFFTRFGFVPGINEPIENLLLDKSTIFYPQQAEI</sequence>
<dbReference type="InterPro" id="IPR001214">
    <property type="entry name" value="SET_dom"/>
</dbReference>
<dbReference type="SUPFAM" id="SSF82199">
    <property type="entry name" value="SET domain"/>
    <property type="match status" value="1"/>
</dbReference>
<dbReference type="GO" id="GO:0016279">
    <property type="term" value="F:protein-lysine N-methyltransferase activity"/>
    <property type="evidence" value="ECO:0007669"/>
    <property type="project" value="TreeGrafter"/>
</dbReference>
<feature type="domain" description="SET" evidence="2">
    <location>
        <begin position="103"/>
        <end position="389"/>
    </location>
</feature>
<dbReference type="PROSITE" id="PS50280">
    <property type="entry name" value="SET"/>
    <property type="match status" value="1"/>
</dbReference>
<dbReference type="Pfam" id="PF00856">
    <property type="entry name" value="SET"/>
    <property type="match status" value="1"/>
</dbReference>
<dbReference type="InterPro" id="IPR046341">
    <property type="entry name" value="SET_dom_sf"/>
</dbReference>
<gene>
    <name evidence="3" type="ORF">PAUS00366_LOCUS13448</name>
</gene>
<dbReference type="PANTHER" id="PTHR13271">
    <property type="entry name" value="UNCHARACTERIZED PUTATIVE METHYLTRANSFERASE"/>
    <property type="match status" value="1"/>
</dbReference>
<proteinExistence type="predicted"/>
<dbReference type="CDD" id="cd10527">
    <property type="entry name" value="SET_LSMT"/>
    <property type="match status" value="1"/>
</dbReference>
<evidence type="ECO:0000313" key="3">
    <source>
        <dbReference type="EMBL" id="CAE0720694.1"/>
    </source>
</evidence>
<evidence type="ECO:0000259" key="2">
    <source>
        <dbReference type="PROSITE" id="PS50280"/>
    </source>
</evidence>
<reference evidence="3" key="1">
    <citation type="submission" date="2021-01" db="EMBL/GenBank/DDBJ databases">
        <authorList>
            <person name="Corre E."/>
            <person name="Pelletier E."/>
            <person name="Niang G."/>
            <person name="Scheremetjew M."/>
            <person name="Finn R."/>
            <person name="Kale V."/>
            <person name="Holt S."/>
            <person name="Cochrane G."/>
            <person name="Meng A."/>
            <person name="Brown T."/>
            <person name="Cohen L."/>
        </authorList>
    </citation>
    <scope>NUCLEOTIDE SEQUENCE</scope>
    <source>
        <strain evidence="3">10249 10 AB</strain>
    </source>
</reference>
<feature type="signal peptide" evidence="1">
    <location>
        <begin position="1"/>
        <end position="16"/>
    </location>
</feature>
<dbReference type="InterPro" id="IPR050600">
    <property type="entry name" value="SETD3_SETD6_MTase"/>
</dbReference>
<dbReference type="Gene3D" id="3.90.1410.10">
    <property type="entry name" value="set domain protein methyltransferase, domain 1"/>
    <property type="match status" value="1"/>
</dbReference>
<evidence type="ECO:0000256" key="1">
    <source>
        <dbReference type="SAM" id="SignalP"/>
    </source>
</evidence>
<organism evidence="3">
    <name type="scientific">Pseudo-nitzschia australis</name>
    <dbReference type="NCBI Taxonomy" id="44445"/>
    <lineage>
        <taxon>Eukaryota</taxon>
        <taxon>Sar</taxon>
        <taxon>Stramenopiles</taxon>
        <taxon>Ochrophyta</taxon>
        <taxon>Bacillariophyta</taxon>
        <taxon>Bacillariophyceae</taxon>
        <taxon>Bacillariophycidae</taxon>
        <taxon>Bacillariales</taxon>
        <taxon>Bacillariaceae</taxon>
        <taxon>Pseudo-nitzschia</taxon>
    </lineage>
</organism>
<name>A0A7S4EKT8_9STRA</name>
<dbReference type="AlphaFoldDB" id="A0A7S4EKT8"/>